<comment type="caution">
    <text evidence="1">The sequence shown here is derived from an EMBL/GenBank/DDBJ whole genome shotgun (WGS) entry which is preliminary data.</text>
</comment>
<keyword evidence="2" id="KW-1185">Reference proteome</keyword>
<sequence length="218" mass="24379">MSDDPDIRPSTEIRDHLRRELNLALRRPGMYGGEVALRILFDHLAHVERREDRWSAGRQEWEARGAFTSTGVTGAFTSLIPGHHEDGVASVYAEFAHAQGWLQADHTLTLHEYRALRAMISAWASCDRTLTEVTTVFGPPSIRFGGNNPRYGKALGYLTGAPEEPMIAFHLWNGPDPAAEQHWPPAYADPVLLAIRVCEGDFGQSFTFTPEGRRRRSA</sequence>
<gene>
    <name evidence="1" type="ORF">GCM10009560_49710</name>
</gene>
<organism evidence="1 2">
    <name type="scientific">Nonomuraea longicatena</name>
    <dbReference type="NCBI Taxonomy" id="83682"/>
    <lineage>
        <taxon>Bacteria</taxon>
        <taxon>Bacillati</taxon>
        <taxon>Actinomycetota</taxon>
        <taxon>Actinomycetes</taxon>
        <taxon>Streptosporangiales</taxon>
        <taxon>Streptosporangiaceae</taxon>
        <taxon>Nonomuraea</taxon>
    </lineage>
</organism>
<name>A0ABN1Q9Z7_9ACTN</name>
<accession>A0ABN1Q9Z7</accession>
<evidence type="ECO:0000313" key="2">
    <source>
        <dbReference type="Proteomes" id="UP001501578"/>
    </source>
</evidence>
<protein>
    <submittedName>
        <fullName evidence="1">Uncharacterized protein</fullName>
    </submittedName>
</protein>
<proteinExistence type="predicted"/>
<evidence type="ECO:0000313" key="1">
    <source>
        <dbReference type="EMBL" id="GAA0939233.1"/>
    </source>
</evidence>
<reference evidence="1 2" key="1">
    <citation type="journal article" date="2019" name="Int. J. Syst. Evol. Microbiol.">
        <title>The Global Catalogue of Microorganisms (GCM) 10K type strain sequencing project: providing services to taxonomists for standard genome sequencing and annotation.</title>
        <authorList>
            <consortium name="The Broad Institute Genomics Platform"/>
            <consortium name="The Broad Institute Genome Sequencing Center for Infectious Disease"/>
            <person name="Wu L."/>
            <person name="Ma J."/>
        </authorList>
    </citation>
    <scope>NUCLEOTIDE SEQUENCE [LARGE SCALE GENOMIC DNA]</scope>
    <source>
        <strain evidence="1 2">JCM 11136</strain>
    </source>
</reference>
<dbReference type="Proteomes" id="UP001501578">
    <property type="component" value="Unassembled WGS sequence"/>
</dbReference>
<dbReference type="EMBL" id="BAAAHQ010000025">
    <property type="protein sequence ID" value="GAA0939233.1"/>
    <property type="molecule type" value="Genomic_DNA"/>
</dbReference>